<dbReference type="InterPro" id="IPR016181">
    <property type="entry name" value="Acyl_CoA_acyltransferase"/>
</dbReference>
<gene>
    <name evidence="4" type="ORF">SLS62_009086</name>
</gene>
<dbReference type="SUPFAM" id="SSF55729">
    <property type="entry name" value="Acyl-CoA N-acyltransferases (Nat)"/>
    <property type="match status" value="1"/>
</dbReference>
<dbReference type="GO" id="GO:0016410">
    <property type="term" value="F:N-acyltransferase activity"/>
    <property type="evidence" value="ECO:0007669"/>
    <property type="project" value="TreeGrafter"/>
</dbReference>
<protein>
    <recommendedName>
        <fullName evidence="3">Acyltransferase MbtK/IucB-like conserved domain-containing protein</fullName>
    </recommendedName>
</protein>
<keyword evidence="5" id="KW-1185">Reference proteome</keyword>
<organism evidence="4 5">
    <name type="scientific">Diatrype stigma</name>
    <dbReference type="NCBI Taxonomy" id="117547"/>
    <lineage>
        <taxon>Eukaryota</taxon>
        <taxon>Fungi</taxon>
        <taxon>Dikarya</taxon>
        <taxon>Ascomycota</taxon>
        <taxon>Pezizomycotina</taxon>
        <taxon>Sordariomycetes</taxon>
        <taxon>Xylariomycetidae</taxon>
        <taxon>Xylariales</taxon>
        <taxon>Diatrypaceae</taxon>
        <taxon>Diatrype</taxon>
    </lineage>
</organism>
<comment type="caution">
    <text evidence="4">The sequence shown here is derived from an EMBL/GenBank/DDBJ whole genome shotgun (WGS) entry which is preliminary data.</text>
</comment>
<sequence>MAPSIVHLPDGQNFTVQPVFSGLFFKSNDLNTHPTPFPAGWTVVLHSEDNPDNDDIDGAAEGDNSSEGGRSAARGNHIHKYSKPTLQNDTVFISSISNPSSSDYRPPASASRQIALMVWITLYWYFQQPEPAPYLETKQSRLTPAAAKPKGEWRIRIKREGVLRTRNMIPKLERMGLICTMESAVGTGTDEGHQGWDHMFVTRSMFWQIPSGLFLFTLQPMTMARATSSHPGSPASSRPTSPIRSESPYKHHHHLPSTGSMLSVDAQSSSGVVAVPGLPIGPYFSPSGLPTYYPPPPLQYTITHNIRHPIRRKPPRMGEIFYTRFVPSVGKYLSFRVASLSPKPVPNLGPITADPQRDTAHQHLCMLDDTSLLQMWLAKPRVSAFWGQYHATFLSDALRSRHSFPVIGLWDGVPFGYFEIYWVKEDALGRHMGMGTGGAQDFDRGLHVLVGEEWARGRVQQWLSGLVHWCWQVENRTMNIYLEPRVDNERLIKHLQTAGFSKEREIAFPHKQSCLCRLQREVWEGPAL</sequence>
<dbReference type="InterPro" id="IPR019432">
    <property type="entry name" value="Acyltransferase_MbtK/IucB-like"/>
</dbReference>
<dbReference type="SMART" id="SM01006">
    <property type="entry name" value="AlcB"/>
    <property type="match status" value="1"/>
</dbReference>
<comment type="similarity">
    <text evidence="1">Belongs to the lysine N-acyltransferase MbtK family.</text>
</comment>
<feature type="compositionally biased region" description="Polar residues" evidence="2">
    <location>
        <begin position="225"/>
        <end position="244"/>
    </location>
</feature>
<reference evidence="4 5" key="1">
    <citation type="submission" date="2024-02" db="EMBL/GenBank/DDBJ databases">
        <title>De novo assembly and annotation of 12 fungi associated with fruit tree decline syndrome in Ontario, Canada.</title>
        <authorList>
            <person name="Sulman M."/>
            <person name="Ellouze W."/>
            <person name="Ilyukhin E."/>
        </authorList>
    </citation>
    <scope>NUCLEOTIDE SEQUENCE [LARGE SCALE GENOMIC DNA]</scope>
    <source>
        <strain evidence="4 5">M11/M66-122</strain>
    </source>
</reference>
<evidence type="ECO:0000259" key="3">
    <source>
        <dbReference type="SMART" id="SM01006"/>
    </source>
</evidence>
<evidence type="ECO:0000313" key="4">
    <source>
        <dbReference type="EMBL" id="KAK7747587.1"/>
    </source>
</evidence>
<dbReference type="PANTHER" id="PTHR31438">
    <property type="entry name" value="LYSINE N-ACYLTRANSFERASE C17G9.06C-RELATED"/>
    <property type="match status" value="1"/>
</dbReference>
<feature type="domain" description="Acyltransferase MbtK/IucB-like conserved" evidence="3">
    <location>
        <begin position="362"/>
        <end position="404"/>
    </location>
</feature>
<dbReference type="EMBL" id="JAKJXP020000091">
    <property type="protein sequence ID" value="KAK7747587.1"/>
    <property type="molecule type" value="Genomic_DNA"/>
</dbReference>
<dbReference type="AlphaFoldDB" id="A0AAN9YLY4"/>
<feature type="region of interest" description="Disordered" evidence="2">
    <location>
        <begin position="225"/>
        <end position="263"/>
    </location>
</feature>
<feature type="region of interest" description="Disordered" evidence="2">
    <location>
        <begin position="46"/>
        <end position="76"/>
    </location>
</feature>
<dbReference type="Pfam" id="PF13523">
    <property type="entry name" value="Acetyltransf_8"/>
    <property type="match status" value="1"/>
</dbReference>
<evidence type="ECO:0000313" key="5">
    <source>
        <dbReference type="Proteomes" id="UP001320420"/>
    </source>
</evidence>
<evidence type="ECO:0000256" key="2">
    <source>
        <dbReference type="SAM" id="MobiDB-lite"/>
    </source>
</evidence>
<dbReference type="GO" id="GO:0019290">
    <property type="term" value="P:siderophore biosynthetic process"/>
    <property type="evidence" value="ECO:0007669"/>
    <property type="project" value="InterPro"/>
</dbReference>
<accession>A0AAN9YLY4</accession>
<proteinExistence type="inferred from homology"/>
<dbReference type="Gene3D" id="3.40.630.30">
    <property type="match status" value="1"/>
</dbReference>
<dbReference type="Proteomes" id="UP001320420">
    <property type="component" value="Unassembled WGS sequence"/>
</dbReference>
<feature type="compositionally biased region" description="Acidic residues" evidence="2">
    <location>
        <begin position="50"/>
        <end position="60"/>
    </location>
</feature>
<dbReference type="PANTHER" id="PTHR31438:SF1">
    <property type="entry name" value="LYSINE N-ACYLTRANSFERASE C17G9.06C-RELATED"/>
    <property type="match status" value="1"/>
</dbReference>
<evidence type="ECO:0000256" key="1">
    <source>
        <dbReference type="ARBA" id="ARBA00009893"/>
    </source>
</evidence>
<name>A0AAN9YLY4_9PEZI</name>